<keyword evidence="6 12" id="KW-0658">Purine biosynthesis</keyword>
<dbReference type="InterPro" id="IPR024083">
    <property type="entry name" value="Fumarase/histidase_N"/>
</dbReference>
<evidence type="ECO:0000256" key="10">
    <source>
        <dbReference type="ARBA" id="ARBA00049115"/>
    </source>
</evidence>
<evidence type="ECO:0000256" key="3">
    <source>
        <dbReference type="ARBA" id="ARBA00008273"/>
    </source>
</evidence>
<evidence type="ECO:0000256" key="7">
    <source>
        <dbReference type="ARBA" id="ARBA00023239"/>
    </source>
</evidence>
<dbReference type="InterPro" id="IPR004769">
    <property type="entry name" value="Pur_lyase"/>
</dbReference>
<dbReference type="NCBIfam" id="TIGR00928">
    <property type="entry name" value="purB"/>
    <property type="match status" value="1"/>
</dbReference>
<dbReference type="Pfam" id="PF10397">
    <property type="entry name" value="ADSL_C"/>
    <property type="match status" value="1"/>
</dbReference>
<comment type="pathway">
    <text evidence="1 12">Purine metabolism; IMP biosynthesis via de novo pathway; 5-amino-1-(5-phospho-D-ribosyl)imidazole-4-carboxamide from 5-amino-1-(5-phospho-D-ribosyl)imidazole-4-carboxylate: step 2/2.</text>
</comment>
<organism evidence="15 16">
    <name type="scientific">Paracoccus lichenicola</name>
    <dbReference type="NCBI Taxonomy" id="2665644"/>
    <lineage>
        <taxon>Bacteria</taxon>
        <taxon>Pseudomonadati</taxon>
        <taxon>Pseudomonadota</taxon>
        <taxon>Alphaproteobacteria</taxon>
        <taxon>Rhodobacterales</taxon>
        <taxon>Paracoccaceae</taxon>
        <taxon>Paracoccus</taxon>
    </lineage>
</organism>
<evidence type="ECO:0000256" key="9">
    <source>
        <dbReference type="ARBA" id="ARBA00030717"/>
    </source>
</evidence>
<gene>
    <name evidence="15" type="ORF">GIY56_00155</name>
</gene>
<dbReference type="FunFam" id="1.10.40.30:FF:000007">
    <property type="entry name" value="Adenylosuccinate lyase"/>
    <property type="match status" value="1"/>
</dbReference>
<evidence type="ECO:0000313" key="16">
    <source>
        <dbReference type="Proteomes" id="UP000481417"/>
    </source>
</evidence>
<evidence type="ECO:0000256" key="1">
    <source>
        <dbReference type="ARBA" id="ARBA00004706"/>
    </source>
</evidence>
<dbReference type="GO" id="GO:0070626">
    <property type="term" value="F:(S)-2-(5-amino-1-(5-phospho-D-ribosyl)imidazole-4-carboxamido) succinate lyase (fumarate-forming) activity"/>
    <property type="evidence" value="ECO:0007669"/>
    <property type="project" value="TreeGrafter"/>
</dbReference>
<evidence type="ECO:0000256" key="8">
    <source>
        <dbReference type="ARBA" id="ARBA00024477"/>
    </source>
</evidence>
<dbReference type="InterPro" id="IPR020557">
    <property type="entry name" value="Fumarate_lyase_CS"/>
</dbReference>
<keyword evidence="16" id="KW-1185">Reference proteome</keyword>
<evidence type="ECO:0000256" key="2">
    <source>
        <dbReference type="ARBA" id="ARBA00004734"/>
    </source>
</evidence>
<sequence>MIPRYARPAMTAIWSPETRFRIWFEIEAHACDAQADLGVIPRENAEAVWRAKDVEFDVARIDEIEAVTKHDVIAFLTHLAEHVGADQARFVHQGMTSSDVLDTTLNVQLVRAADILLDDLDRVLEALKRRAYEHKDTVRIGRSHGIHAEPTTMGLTFARFYAEMNRNRARLEQARWEVATGAISGAVGTFANIDPAVEEHVCAKLGLRPEPISTQVIPRDRHAMFFATLGVIASSIENVAIEIRHMQRTEVLEAEEFFSPGQKGSSAMPHKRNPVLTENLTGLARLVRMAVIPAMENVALWHERDISHSSVERGIAPDATITLDFALNRLAGVIDKLVVYPENMLANMNKFKGLVMSQRVLLALTQAGVSREDAYRLVQRNAMKVWEQGADFREELLADPEVTAALSPAEIKEKFDLGYHTKHVDTIFRRVFEQGQK</sequence>
<dbReference type="InterPro" id="IPR022761">
    <property type="entry name" value="Fumarate_lyase_N"/>
</dbReference>
<evidence type="ECO:0000256" key="12">
    <source>
        <dbReference type="RuleBase" id="RU361172"/>
    </source>
</evidence>
<dbReference type="PRINTS" id="PR00145">
    <property type="entry name" value="ARGSUCLYASE"/>
</dbReference>
<dbReference type="GO" id="GO:0004018">
    <property type="term" value="F:N6-(1,2-dicarboxyethyl)AMP AMP-lyase (fumarate-forming) activity"/>
    <property type="evidence" value="ECO:0007669"/>
    <property type="project" value="UniProtKB-UniRule"/>
</dbReference>
<dbReference type="PANTHER" id="PTHR43172:SF1">
    <property type="entry name" value="ADENYLOSUCCINATE LYASE"/>
    <property type="match status" value="1"/>
</dbReference>
<evidence type="ECO:0000256" key="13">
    <source>
        <dbReference type="SAM" id="Coils"/>
    </source>
</evidence>
<dbReference type="PANTHER" id="PTHR43172">
    <property type="entry name" value="ADENYLOSUCCINATE LYASE"/>
    <property type="match status" value="1"/>
</dbReference>
<dbReference type="Gene3D" id="1.10.40.30">
    <property type="entry name" value="Fumarase/aspartase (C-terminal domain)"/>
    <property type="match status" value="1"/>
</dbReference>
<dbReference type="Gene3D" id="1.20.200.10">
    <property type="entry name" value="Fumarase/aspartase (Central domain)"/>
    <property type="match status" value="1"/>
</dbReference>
<dbReference type="FunFam" id="1.20.200.10:FF:000008">
    <property type="entry name" value="Adenylosuccinate lyase"/>
    <property type="match status" value="1"/>
</dbReference>
<dbReference type="EMBL" id="WMBT01000001">
    <property type="protein sequence ID" value="MTD98696.1"/>
    <property type="molecule type" value="Genomic_DNA"/>
</dbReference>
<dbReference type="CDD" id="cd01360">
    <property type="entry name" value="Adenylsuccinate_lyase_1"/>
    <property type="match status" value="1"/>
</dbReference>
<evidence type="ECO:0000259" key="14">
    <source>
        <dbReference type="SMART" id="SM00998"/>
    </source>
</evidence>
<name>A0A6L6HHT6_9RHOB</name>
<dbReference type="GO" id="GO:0006189">
    <property type="term" value="P:'de novo' IMP biosynthetic process"/>
    <property type="evidence" value="ECO:0007669"/>
    <property type="project" value="UniProtKB-UniPathway"/>
</dbReference>
<accession>A0A6L6HHT6</accession>
<protein>
    <recommendedName>
        <fullName evidence="5 11">Adenylosuccinate lyase</fullName>
        <shortName evidence="12">ASL</shortName>
        <ecNumber evidence="4 11">4.3.2.2</ecNumber>
    </recommendedName>
    <alternativeName>
        <fullName evidence="9 12">Adenylosuccinase</fullName>
    </alternativeName>
</protein>
<comment type="similarity">
    <text evidence="3 12">Belongs to the lyase 1 family. Adenylosuccinate lyase subfamily.</text>
</comment>
<dbReference type="EC" id="4.3.2.2" evidence="4 11"/>
<proteinExistence type="inferred from homology"/>
<dbReference type="InterPro" id="IPR000362">
    <property type="entry name" value="Fumarate_lyase_fam"/>
</dbReference>
<dbReference type="PROSITE" id="PS00163">
    <property type="entry name" value="FUMARATE_LYASES"/>
    <property type="match status" value="1"/>
</dbReference>
<keyword evidence="13" id="KW-0175">Coiled coil</keyword>
<evidence type="ECO:0000256" key="5">
    <source>
        <dbReference type="ARBA" id="ARBA00017058"/>
    </source>
</evidence>
<feature type="domain" description="Adenylosuccinate lyase C-terminal" evidence="14">
    <location>
        <begin position="352"/>
        <end position="432"/>
    </location>
</feature>
<dbReference type="RefSeq" id="WP_154762801.1">
    <property type="nucleotide sequence ID" value="NZ_WMBT01000001.1"/>
</dbReference>
<dbReference type="Pfam" id="PF00206">
    <property type="entry name" value="Lyase_1"/>
    <property type="match status" value="1"/>
</dbReference>
<evidence type="ECO:0000256" key="6">
    <source>
        <dbReference type="ARBA" id="ARBA00022755"/>
    </source>
</evidence>
<dbReference type="InterPro" id="IPR019468">
    <property type="entry name" value="AdenyloSucc_lyase_C"/>
</dbReference>
<keyword evidence="7 12" id="KW-0456">Lyase</keyword>
<evidence type="ECO:0000256" key="11">
    <source>
        <dbReference type="NCBIfam" id="TIGR00928"/>
    </source>
</evidence>
<dbReference type="Proteomes" id="UP000481417">
    <property type="component" value="Unassembled WGS sequence"/>
</dbReference>
<feature type="coiled-coil region" evidence="13">
    <location>
        <begin position="110"/>
        <end position="137"/>
    </location>
</feature>
<reference evidence="15 16" key="1">
    <citation type="submission" date="2019-11" db="EMBL/GenBank/DDBJ databases">
        <authorList>
            <person name="Lang L."/>
        </authorList>
    </citation>
    <scope>NUCLEOTIDE SEQUENCE [LARGE SCALE GENOMIC DNA]</scope>
    <source>
        <strain evidence="15 16">YIM 132242</strain>
    </source>
</reference>
<evidence type="ECO:0000256" key="4">
    <source>
        <dbReference type="ARBA" id="ARBA00012339"/>
    </source>
</evidence>
<dbReference type="UniPathway" id="UPA00075">
    <property type="reaction ID" value="UER00336"/>
</dbReference>
<dbReference type="InterPro" id="IPR008948">
    <property type="entry name" value="L-Aspartase-like"/>
</dbReference>
<dbReference type="SMART" id="SM00998">
    <property type="entry name" value="ADSL_C"/>
    <property type="match status" value="1"/>
</dbReference>
<dbReference type="Gene3D" id="1.10.275.10">
    <property type="entry name" value="Fumarase/aspartase (N-terminal domain)"/>
    <property type="match status" value="1"/>
</dbReference>
<dbReference type="GO" id="GO:0005829">
    <property type="term" value="C:cytosol"/>
    <property type="evidence" value="ECO:0007669"/>
    <property type="project" value="TreeGrafter"/>
</dbReference>
<dbReference type="AlphaFoldDB" id="A0A6L6HHT6"/>
<comment type="catalytic activity">
    <reaction evidence="10">
        <text>N(6)-(1,2-dicarboxyethyl)-AMP = fumarate + AMP</text>
        <dbReference type="Rhea" id="RHEA:16853"/>
        <dbReference type="ChEBI" id="CHEBI:29806"/>
        <dbReference type="ChEBI" id="CHEBI:57567"/>
        <dbReference type="ChEBI" id="CHEBI:456215"/>
        <dbReference type="EC" id="4.3.2.2"/>
    </reaction>
    <physiologicalReaction direction="left-to-right" evidence="10">
        <dbReference type="Rhea" id="RHEA:16854"/>
    </physiologicalReaction>
</comment>
<comment type="pathway">
    <text evidence="2 12">Purine metabolism; AMP biosynthesis via de novo pathway; AMP from IMP: step 2/2.</text>
</comment>
<comment type="catalytic activity">
    <reaction evidence="8">
        <text>(2S)-2-[5-amino-1-(5-phospho-beta-D-ribosyl)imidazole-4-carboxamido]succinate = 5-amino-1-(5-phospho-beta-D-ribosyl)imidazole-4-carboxamide + fumarate</text>
        <dbReference type="Rhea" id="RHEA:23920"/>
        <dbReference type="ChEBI" id="CHEBI:29806"/>
        <dbReference type="ChEBI" id="CHEBI:58443"/>
        <dbReference type="ChEBI" id="CHEBI:58475"/>
        <dbReference type="EC" id="4.3.2.2"/>
    </reaction>
    <physiologicalReaction direction="left-to-right" evidence="8">
        <dbReference type="Rhea" id="RHEA:23921"/>
    </physiologicalReaction>
</comment>
<dbReference type="PRINTS" id="PR00149">
    <property type="entry name" value="FUMRATELYASE"/>
</dbReference>
<dbReference type="GO" id="GO:0044208">
    <property type="term" value="P:'de novo' AMP biosynthetic process"/>
    <property type="evidence" value="ECO:0007669"/>
    <property type="project" value="UniProtKB-UniPathway"/>
</dbReference>
<comment type="caution">
    <text evidence="15">The sequence shown here is derived from an EMBL/GenBank/DDBJ whole genome shotgun (WGS) entry which is preliminary data.</text>
</comment>
<evidence type="ECO:0000313" key="15">
    <source>
        <dbReference type="EMBL" id="MTD98696.1"/>
    </source>
</evidence>
<dbReference type="UniPathway" id="UPA00074">
    <property type="reaction ID" value="UER00132"/>
</dbReference>
<dbReference type="SUPFAM" id="SSF48557">
    <property type="entry name" value="L-aspartase-like"/>
    <property type="match status" value="1"/>
</dbReference>